<proteinExistence type="predicted"/>
<comment type="caution">
    <text evidence="1">The sequence shown here is derived from an EMBL/GenBank/DDBJ whole genome shotgun (WGS) entry which is preliminary data.</text>
</comment>
<gene>
    <name evidence="1" type="ORF">V6N12_030880</name>
</gene>
<keyword evidence="2" id="KW-1185">Reference proteome</keyword>
<evidence type="ECO:0008006" key="3">
    <source>
        <dbReference type="Google" id="ProtNLM"/>
    </source>
</evidence>
<evidence type="ECO:0000313" key="1">
    <source>
        <dbReference type="EMBL" id="KAK8553901.1"/>
    </source>
</evidence>
<evidence type="ECO:0000313" key="2">
    <source>
        <dbReference type="Proteomes" id="UP001472677"/>
    </source>
</evidence>
<accession>A0ABR2E7A8</accession>
<dbReference type="EMBL" id="JBBPBM010000019">
    <property type="protein sequence ID" value="KAK8553901.1"/>
    <property type="molecule type" value="Genomic_DNA"/>
</dbReference>
<sequence length="92" mass="10160">MDRAVMGSLGPAGIGVHGLCDHDGKIIMQLFKSIVWSNPALAELLAIREACYCLLLYKRNVNVKVVLESDCNNDIQWIKSPALAPTVFKIFD</sequence>
<reference evidence="1 2" key="1">
    <citation type="journal article" date="2024" name="G3 (Bethesda)">
        <title>Genome assembly of Hibiscus sabdariffa L. provides insights into metabolisms of medicinal natural products.</title>
        <authorList>
            <person name="Kim T."/>
        </authorList>
    </citation>
    <scope>NUCLEOTIDE SEQUENCE [LARGE SCALE GENOMIC DNA]</scope>
    <source>
        <strain evidence="1">TK-2024</strain>
        <tissue evidence="1">Old leaves</tissue>
    </source>
</reference>
<organism evidence="1 2">
    <name type="scientific">Hibiscus sabdariffa</name>
    <name type="common">roselle</name>
    <dbReference type="NCBI Taxonomy" id="183260"/>
    <lineage>
        <taxon>Eukaryota</taxon>
        <taxon>Viridiplantae</taxon>
        <taxon>Streptophyta</taxon>
        <taxon>Embryophyta</taxon>
        <taxon>Tracheophyta</taxon>
        <taxon>Spermatophyta</taxon>
        <taxon>Magnoliopsida</taxon>
        <taxon>eudicotyledons</taxon>
        <taxon>Gunneridae</taxon>
        <taxon>Pentapetalae</taxon>
        <taxon>rosids</taxon>
        <taxon>malvids</taxon>
        <taxon>Malvales</taxon>
        <taxon>Malvaceae</taxon>
        <taxon>Malvoideae</taxon>
        <taxon>Hibiscus</taxon>
    </lineage>
</organism>
<name>A0ABR2E7A8_9ROSI</name>
<protein>
    <recommendedName>
        <fullName evidence="3">RNase H type-1 domain-containing protein</fullName>
    </recommendedName>
</protein>
<dbReference type="Proteomes" id="UP001472677">
    <property type="component" value="Unassembled WGS sequence"/>
</dbReference>